<protein>
    <submittedName>
        <fullName evidence="3">Type II toxin-antitoxin system RelE/ParE family toxin</fullName>
    </submittedName>
</protein>
<comment type="similarity">
    <text evidence="1">Belongs to the RelE toxin family.</text>
</comment>
<evidence type="ECO:0000256" key="2">
    <source>
        <dbReference type="ARBA" id="ARBA00022649"/>
    </source>
</evidence>
<accession>A0ABT1C7G7</accession>
<name>A0ABT1C7G7_9HYPH</name>
<keyword evidence="2" id="KW-1277">Toxin-antitoxin system</keyword>
<dbReference type="InterPro" id="IPR051803">
    <property type="entry name" value="TA_system_RelE-like_toxin"/>
</dbReference>
<dbReference type="InterPro" id="IPR035093">
    <property type="entry name" value="RelE/ParE_toxin_dom_sf"/>
</dbReference>
<evidence type="ECO:0000256" key="1">
    <source>
        <dbReference type="ARBA" id="ARBA00006226"/>
    </source>
</evidence>
<dbReference type="Proteomes" id="UP001205906">
    <property type="component" value="Unassembled WGS sequence"/>
</dbReference>
<dbReference type="InterPro" id="IPR007712">
    <property type="entry name" value="RelE/ParE_toxin"/>
</dbReference>
<dbReference type="RefSeq" id="WP_252819030.1">
    <property type="nucleotide sequence ID" value="NZ_JAMXQS010000005.1"/>
</dbReference>
<sequence>MPDVRFGREAENDLLSIYDFIADAAGETTAARFIARVEQAVLALESFSDRGRRRDDLSSGIRSLAFERRLTIFYQVSSASVDIVRVLYAGRDLGREDWH</sequence>
<organism evidence="3 4">
    <name type="scientific">Mesorhizobium liriopis</name>
    <dbReference type="NCBI Taxonomy" id="2953882"/>
    <lineage>
        <taxon>Bacteria</taxon>
        <taxon>Pseudomonadati</taxon>
        <taxon>Pseudomonadota</taxon>
        <taxon>Alphaproteobacteria</taxon>
        <taxon>Hyphomicrobiales</taxon>
        <taxon>Phyllobacteriaceae</taxon>
        <taxon>Mesorhizobium</taxon>
    </lineage>
</organism>
<reference evidence="3 4" key="1">
    <citation type="submission" date="2022-06" db="EMBL/GenBank/DDBJ databases">
        <title>Mesorhizobium sp. strain RP14 Genome sequencing and assembly.</title>
        <authorList>
            <person name="Kim I."/>
        </authorList>
    </citation>
    <scope>NUCLEOTIDE SEQUENCE [LARGE SCALE GENOMIC DNA]</scope>
    <source>
        <strain evidence="4">RP14(2022)</strain>
    </source>
</reference>
<dbReference type="PANTHER" id="PTHR33755">
    <property type="entry name" value="TOXIN PARE1-RELATED"/>
    <property type="match status" value="1"/>
</dbReference>
<dbReference type="EMBL" id="JAMXQS010000005">
    <property type="protein sequence ID" value="MCO6050423.1"/>
    <property type="molecule type" value="Genomic_DNA"/>
</dbReference>
<dbReference type="PANTHER" id="PTHR33755:SF6">
    <property type="entry name" value="PLASMID STABILIZATION SYSTEM PROTEIN"/>
    <property type="match status" value="1"/>
</dbReference>
<comment type="caution">
    <text evidence="3">The sequence shown here is derived from an EMBL/GenBank/DDBJ whole genome shotgun (WGS) entry which is preliminary data.</text>
</comment>
<evidence type="ECO:0000313" key="4">
    <source>
        <dbReference type="Proteomes" id="UP001205906"/>
    </source>
</evidence>
<proteinExistence type="inferred from homology"/>
<dbReference type="Gene3D" id="3.30.2310.20">
    <property type="entry name" value="RelE-like"/>
    <property type="match status" value="1"/>
</dbReference>
<keyword evidence="4" id="KW-1185">Reference proteome</keyword>
<evidence type="ECO:0000313" key="3">
    <source>
        <dbReference type="EMBL" id="MCO6050423.1"/>
    </source>
</evidence>
<dbReference type="Pfam" id="PF05016">
    <property type="entry name" value="ParE_toxin"/>
    <property type="match status" value="1"/>
</dbReference>
<gene>
    <name evidence="3" type="ORF">NGM99_11585</name>
</gene>